<name>A0A1G4Z3B3_9ACTN</name>
<dbReference type="PANTHER" id="PTHR36452:SF1">
    <property type="entry name" value="DUF2461 DOMAIN-CONTAINING PROTEIN"/>
    <property type="match status" value="1"/>
</dbReference>
<evidence type="ECO:0000313" key="1">
    <source>
        <dbReference type="EMBL" id="SCX60106.1"/>
    </source>
</evidence>
<dbReference type="InterPro" id="IPR012808">
    <property type="entry name" value="CHP02453"/>
</dbReference>
<dbReference type="OrthoDB" id="9794241at2"/>
<dbReference type="Pfam" id="PF09365">
    <property type="entry name" value="DUF2461"/>
    <property type="match status" value="1"/>
</dbReference>
<evidence type="ECO:0000313" key="2">
    <source>
        <dbReference type="Proteomes" id="UP000198981"/>
    </source>
</evidence>
<dbReference type="AlphaFoldDB" id="A0A1G4Z3B3"/>
<dbReference type="NCBIfam" id="TIGR02453">
    <property type="entry name" value="TIGR02453 family protein"/>
    <property type="match status" value="1"/>
</dbReference>
<sequence>MTFGGFPDEGLVFYEGLEADNSKSYWAEHKAEYEQHVRAPMLGLVEELTAEFGTAKLFRPYRDVRFAKDKTPYKTHQGAVLHREGGGPGAWYVQVSADGLHVAGGAWRLQPDQVERYRRAVDAELPGARLQTVVDELRGRGLTIDGHRLTRTPRGYAADHPRADLLRHRSIHGGRHWTPEDWLGTRDVVERVTTSFRALQPLVQWLHDNVGESTAPPERRR</sequence>
<dbReference type="Proteomes" id="UP000198981">
    <property type="component" value="Unassembled WGS sequence"/>
</dbReference>
<protein>
    <submittedName>
        <fullName evidence="1">TIGR02453 family protein</fullName>
    </submittedName>
</protein>
<dbReference type="EMBL" id="FMUH01000008">
    <property type="protein sequence ID" value="SCX60106.1"/>
    <property type="molecule type" value="Genomic_DNA"/>
</dbReference>
<dbReference type="RefSeq" id="WP_092807756.1">
    <property type="nucleotide sequence ID" value="NZ_FMUH01000008.1"/>
</dbReference>
<gene>
    <name evidence="1" type="ORF">SAMN03159343_4055</name>
</gene>
<keyword evidence="2" id="KW-1185">Reference proteome</keyword>
<accession>A0A1G4Z3B3</accession>
<proteinExistence type="predicted"/>
<reference evidence="2" key="1">
    <citation type="submission" date="2016-10" db="EMBL/GenBank/DDBJ databases">
        <authorList>
            <person name="Varghese N."/>
            <person name="Submissions S."/>
        </authorList>
    </citation>
    <scope>NUCLEOTIDE SEQUENCE [LARGE SCALE GENOMIC DNA]</scope>
    <source>
        <strain evidence="2">DSM 45722</strain>
    </source>
</reference>
<organism evidence="1 2">
    <name type="scientific">Klenkia marina</name>
    <dbReference type="NCBI Taxonomy" id="1960309"/>
    <lineage>
        <taxon>Bacteria</taxon>
        <taxon>Bacillati</taxon>
        <taxon>Actinomycetota</taxon>
        <taxon>Actinomycetes</taxon>
        <taxon>Geodermatophilales</taxon>
        <taxon>Geodermatophilaceae</taxon>
        <taxon>Klenkia</taxon>
    </lineage>
</organism>
<dbReference type="STRING" id="1960309.SAMN03159343_4055"/>
<dbReference type="InterPro" id="IPR015996">
    <property type="entry name" value="UCP028451"/>
</dbReference>
<dbReference type="PIRSF" id="PIRSF028451">
    <property type="entry name" value="UCP028451"/>
    <property type="match status" value="1"/>
</dbReference>
<dbReference type="PANTHER" id="PTHR36452">
    <property type="entry name" value="CHROMOSOME 12, WHOLE GENOME SHOTGUN SEQUENCE"/>
    <property type="match status" value="1"/>
</dbReference>